<keyword evidence="1" id="KW-0812">Transmembrane</keyword>
<sequence length="536" mass="59631">MPSALDQLSKLTGTTFICITMAFLMPSVGLTSFSESISNMISLTIFVITVFVNVCIQMHTGVITSFKADHIVVLCCMIVLLNEMWTSTFNTEEVKGSSSLDIKKSISNTERSLLERLKACYLFGYQTNPQFTVSRQLSCCISCIVSIVCAAILLGEIFRCFVSKELEFRNGQSDYKWSMQGMVVSQTITVLLGCFGTTIRFLSMVKHPLADELIYSIFGVPFVCNAPCPGGSPSYIWALLVHPFIPTLCLLVSLYHLVAVRGLWEKASESVDEALFNSSDEPKDGVEVEEMMTKECKALISSGKWESDGWAFKKGVKEMMRMMGFMSKTKLIPIHLIQLLHKTPPSRVSLAILLQNRRLSGSEEYQLDQALEIIRDAKVKTSALYIDDQSLKKEIAMISGFIESKAYASVEDLYRDMEQLFVDMIRELLLQLASIVLKEIVESSSEDSEEKVKEALKVVSKFEQLRDLGPLSFLVGTTITTTNSATNATLENNTNVMTTAVDAYIQGIPNTQFAVGDYESRLVVSDAAQHEIIQIA</sequence>
<comment type="caution">
    <text evidence="2">The sequence shown here is derived from an EMBL/GenBank/DDBJ whole genome shotgun (WGS) entry which is preliminary data.</text>
</comment>
<name>A0AAP0KX79_9MAGN</name>
<protein>
    <submittedName>
        <fullName evidence="2">Uncharacterized protein</fullName>
    </submittedName>
</protein>
<proteinExistence type="predicted"/>
<feature type="transmembrane region" description="Helical" evidence="1">
    <location>
        <begin position="183"/>
        <end position="203"/>
    </location>
</feature>
<accession>A0AAP0KX79</accession>
<dbReference type="EMBL" id="JBBNAF010000003">
    <property type="protein sequence ID" value="KAK9159875.1"/>
    <property type="molecule type" value="Genomic_DNA"/>
</dbReference>
<feature type="transmembrane region" description="Helical" evidence="1">
    <location>
        <begin position="37"/>
        <end position="56"/>
    </location>
</feature>
<feature type="transmembrane region" description="Helical" evidence="1">
    <location>
        <begin position="235"/>
        <end position="258"/>
    </location>
</feature>
<feature type="transmembrane region" description="Helical" evidence="1">
    <location>
        <begin position="12"/>
        <end position="31"/>
    </location>
</feature>
<keyword evidence="1" id="KW-0472">Membrane</keyword>
<organism evidence="2 3">
    <name type="scientific">Stephania yunnanensis</name>
    <dbReference type="NCBI Taxonomy" id="152371"/>
    <lineage>
        <taxon>Eukaryota</taxon>
        <taxon>Viridiplantae</taxon>
        <taxon>Streptophyta</taxon>
        <taxon>Embryophyta</taxon>
        <taxon>Tracheophyta</taxon>
        <taxon>Spermatophyta</taxon>
        <taxon>Magnoliopsida</taxon>
        <taxon>Ranunculales</taxon>
        <taxon>Menispermaceae</taxon>
        <taxon>Menispermoideae</taxon>
        <taxon>Cissampelideae</taxon>
        <taxon>Stephania</taxon>
    </lineage>
</organism>
<feature type="transmembrane region" description="Helical" evidence="1">
    <location>
        <begin position="135"/>
        <end position="162"/>
    </location>
</feature>
<evidence type="ECO:0000256" key="1">
    <source>
        <dbReference type="SAM" id="Phobius"/>
    </source>
</evidence>
<gene>
    <name evidence="2" type="ORF">Syun_006216</name>
</gene>
<reference evidence="2 3" key="1">
    <citation type="submission" date="2024-01" db="EMBL/GenBank/DDBJ databases">
        <title>Genome assemblies of Stephania.</title>
        <authorList>
            <person name="Yang L."/>
        </authorList>
    </citation>
    <scope>NUCLEOTIDE SEQUENCE [LARGE SCALE GENOMIC DNA]</scope>
    <source>
        <strain evidence="2">YNDBR</strain>
        <tissue evidence="2">Leaf</tissue>
    </source>
</reference>
<evidence type="ECO:0000313" key="2">
    <source>
        <dbReference type="EMBL" id="KAK9159875.1"/>
    </source>
</evidence>
<keyword evidence="1" id="KW-1133">Transmembrane helix</keyword>
<dbReference type="PANTHER" id="PTHR35307:SF8">
    <property type="entry name" value="GUSTATORY RECEPTOR"/>
    <property type="match status" value="1"/>
</dbReference>
<dbReference type="PANTHER" id="PTHR35307">
    <property type="entry name" value="PROTEIN, PUTATIVE-RELATED"/>
    <property type="match status" value="1"/>
</dbReference>
<dbReference type="Proteomes" id="UP001420932">
    <property type="component" value="Unassembled WGS sequence"/>
</dbReference>
<dbReference type="AlphaFoldDB" id="A0AAP0KX79"/>
<evidence type="ECO:0000313" key="3">
    <source>
        <dbReference type="Proteomes" id="UP001420932"/>
    </source>
</evidence>
<keyword evidence="3" id="KW-1185">Reference proteome</keyword>